<dbReference type="Proteomes" id="UP000241736">
    <property type="component" value="Unassembled WGS sequence"/>
</dbReference>
<dbReference type="AlphaFoldDB" id="A0A2P6M8H7"/>
<evidence type="ECO:0000259" key="7">
    <source>
        <dbReference type="PROSITE" id="PS52015"/>
    </source>
</evidence>
<feature type="signal peptide" evidence="6">
    <location>
        <begin position="1"/>
        <end position="27"/>
    </location>
</feature>
<dbReference type="Gene3D" id="3.30.2420.10">
    <property type="entry name" value="TonB"/>
    <property type="match status" value="1"/>
</dbReference>
<dbReference type="RefSeq" id="WP_106990574.1">
    <property type="nucleotide sequence ID" value="NZ_KZ679090.1"/>
</dbReference>
<organism evidence="8 9">
    <name type="scientific">Arenimonas caeni</name>
    <dbReference type="NCBI Taxonomy" id="2058085"/>
    <lineage>
        <taxon>Bacteria</taxon>
        <taxon>Pseudomonadati</taxon>
        <taxon>Pseudomonadota</taxon>
        <taxon>Gammaproteobacteria</taxon>
        <taxon>Lysobacterales</taxon>
        <taxon>Lysobacteraceae</taxon>
        <taxon>Arenimonas</taxon>
    </lineage>
</organism>
<dbReference type="NCBIfam" id="TIGR01352">
    <property type="entry name" value="tonB_Cterm"/>
    <property type="match status" value="1"/>
</dbReference>
<evidence type="ECO:0000256" key="2">
    <source>
        <dbReference type="ARBA" id="ARBA00022692"/>
    </source>
</evidence>
<dbReference type="PROSITE" id="PS51257">
    <property type="entry name" value="PROKAR_LIPOPROTEIN"/>
    <property type="match status" value="1"/>
</dbReference>
<name>A0A2P6M8H7_9GAMM</name>
<feature type="domain" description="TonB C-terminal" evidence="7">
    <location>
        <begin position="232"/>
        <end position="320"/>
    </location>
</feature>
<evidence type="ECO:0000256" key="5">
    <source>
        <dbReference type="SAM" id="MobiDB-lite"/>
    </source>
</evidence>
<proteinExistence type="predicted"/>
<accession>A0A2P6M8H7</accession>
<evidence type="ECO:0000256" key="4">
    <source>
        <dbReference type="ARBA" id="ARBA00023136"/>
    </source>
</evidence>
<dbReference type="Pfam" id="PF03544">
    <property type="entry name" value="TonB_C"/>
    <property type="match status" value="1"/>
</dbReference>
<feature type="chain" id="PRO_5015168771" evidence="6">
    <location>
        <begin position="28"/>
        <end position="320"/>
    </location>
</feature>
<dbReference type="GO" id="GO:0016020">
    <property type="term" value="C:membrane"/>
    <property type="evidence" value="ECO:0007669"/>
    <property type="project" value="UniProtKB-SubCell"/>
</dbReference>
<comment type="caution">
    <text evidence="8">The sequence shown here is derived from an EMBL/GenBank/DDBJ whole genome shotgun (WGS) entry which is preliminary data.</text>
</comment>
<dbReference type="PROSITE" id="PS52015">
    <property type="entry name" value="TONB_CTD"/>
    <property type="match status" value="1"/>
</dbReference>
<dbReference type="InterPro" id="IPR037682">
    <property type="entry name" value="TonB_C"/>
</dbReference>
<dbReference type="OrthoDB" id="1628901at2"/>
<keyword evidence="9" id="KW-1185">Reference proteome</keyword>
<protein>
    <submittedName>
        <fullName evidence="8">Energy transducer TonB</fullName>
    </submittedName>
</protein>
<comment type="subcellular location">
    <subcellularLocation>
        <location evidence="1">Membrane</location>
        <topology evidence="1">Single-pass membrane protein</topology>
    </subcellularLocation>
</comment>
<feature type="region of interest" description="Disordered" evidence="5">
    <location>
        <begin position="215"/>
        <end position="245"/>
    </location>
</feature>
<dbReference type="SUPFAM" id="SSF74653">
    <property type="entry name" value="TolA/TonB C-terminal domain"/>
    <property type="match status" value="1"/>
</dbReference>
<evidence type="ECO:0000256" key="1">
    <source>
        <dbReference type="ARBA" id="ARBA00004167"/>
    </source>
</evidence>
<dbReference type="EMBL" id="PVLF01000012">
    <property type="protein sequence ID" value="PRH82271.1"/>
    <property type="molecule type" value="Genomic_DNA"/>
</dbReference>
<feature type="compositionally biased region" description="Low complexity" evidence="5">
    <location>
        <begin position="170"/>
        <end position="187"/>
    </location>
</feature>
<dbReference type="GO" id="GO:0055085">
    <property type="term" value="P:transmembrane transport"/>
    <property type="evidence" value="ECO:0007669"/>
    <property type="project" value="InterPro"/>
</dbReference>
<evidence type="ECO:0000256" key="3">
    <source>
        <dbReference type="ARBA" id="ARBA00022989"/>
    </source>
</evidence>
<feature type="region of interest" description="Disordered" evidence="5">
    <location>
        <begin position="152"/>
        <end position="187"/>
    </location>
</feature>
<sequence>MRHRGWIALGALVMVLAACGEAPPEQAAAAPASAAPAAAAPSLPAATDEAGLRAAASRALAEQRLYAPAGDNAIELYLAVRALAPADADVETALLELLPYAVIGSEQAIARGNFDEARRLLDLAQRTDEALPALARLREQLVAAQQEAAQAAERAAREQEEAARREEAQRLAAAATETAAPPAAAPAVPAATQAAAAPATPSVPTAAVPVPSPANAAPAVAANPPPAAPRPAATPLPQLLSAPQPRYPPLALRRRIEGEVVLELRIEADGRVSATRVLSANPPGLFDEAAQAAASRYRFEAGQAAITTRQVVRFRLPKAG</sequence>
<keyword evidence="4" id="KW-0472">Membrane</keyword>
<keyword evidence="3" id="KW-1133">Transmembrane helix</keyword>
<dbReference type="InterPro" id="IPR006260">
    <property type="entry name" value="TonB/TolA_C"/>
</dbReference>
<evidence type="ECO:0000313" key="8">
    <source>
        <dbReference type="EMBL" id="PRH82271.1"/>
    </source>
</evidence>
<feature type="compositionally biased region" description="Basic and acidic residues" evidence="5">
    <location>
        <begin position="154"/>
        <end position="169"/>
    </location>
</feature>
<gene>
    <name evidence="8" type="ORF">C6N40_08450</name>
</gene>
<keyword evidence="6" id="KW-0732">Signal</keyword>
<keyword evidence="2" id="KW-0812">Transmembrane</keyword>
<reference evidence="8 9" key="1">
    <citation type="submission" date="2018-03" db="EMBL/GenBank/DDBJ databases">
        <title>Arenimonas caeni sp. nov., isolated from activated sludge.</title>
        <authorList>
            <person name="Liu H."/>
        </authorList>
    </citation>
    <scope>NUCLEOTIDE SEQUENCE [LARGE SCALE GENOMIC DNA]</scope>
    <source>
        <strain evidence="9">z29</strain>
    </source>
</reference>
<evidence type="ECO:0000256" key="6">
    <source>
        <dbReference type="SAM" id="SignalP"/>
    </source>
</evidence>
<evidence type="ECO:0000313" key="9">
    <source>
        <dbReference type="Proteomes" id="UP000241736"/>
    </source>
</evidence>
<feature type="compositionally biased region" description="Pro residues" evidence="5">
    <location>
        <begin position="223"/>
        <end position="234"/>
    </location>
</feature>